<accession>K6YCK0</accession>
<protein>
    <submittedName>
        <fullName evidence="2">Type IV pilus assembly PilZ</fullName>
    </submittedName>
</protein>
<dbReference type="SUPFAM" id="SSF141371">
    <property type="entry name" value="PilZ domain-like"/>
    <property type="match status" value="1"/>
</dbReference>
<dbReference type="GO" id="GO:0035438">
    <property type="term" value="F:cyclic-di-GMP binding"/>
    <property type="evidence" value="ECO:0007669"/>
    <property type="project" value="InterPro"/>
</dbReference>
<feature type="domain" description="PilZ" evidence="1">
    <location>
        <begin position="149"/>
        <end position="237"/>
    </location>
</feature>
<comment type="caution">
    <text evidence="2">The sequence shown here is derived from an EMBL/GenBank/DDBJ whole genome shotgun (WGS) entry which is preliminary data.</text>
</comment>
<organism evidence="2 3">
    <name type="scientific">Aliiglaciecola lipolytica E3</name>
    <dbReference type="NCBI Taxonomy" id="1127673"/>
    <lineage>
        <taxon>Bacteria</taxon>
        <taxon>Pseudomonadati</taxon>
        <taxon>Pseudomonadota</taxon>
        <taxon>Gammaproteobacteria</taxon>
        <taxon>Alteromonadales</taxon>
        <taxon>Alteromonadaceae</taxon>
        <taxon>Aliiglaciecola</taxon>
    </lineage>
</organism>
<gene>
    <name evidence="2" type="ORF">GLIP_3303</name>
</gene>
<evidence type="ECO:0000313" key="3">
    <source>
        <dbReference type="Proteomes" id="UP000006334"/>
    </source>
</evidence>
<dbReference type="Pfam" id="PF07238">
    <property type="entry name" value="PilZ"/>
    <property type="match status" value="2"/>
</dbReference>
<dbReference type="eggNOG" id="ENOG502Z80T">
    <property type="taxonomic scope" value="Bacteria"/>
</dbReference>
<keyword evidence="3" id="KW-1185">Reference proteome</keyword>
<dbReference type="EMBL" id="BAEN01000064">
    <property type="protein sequence ID" value="GAC15917.1"/>
    <property type="molecule type" value="Genomic_DNA"/>
</dbReference>
<proteinExistence type="predicted"/>
<sequence>MSQDLEEYQEIIEQLKPMINEPEFNQVLSQVASNVPKQKRFLIKMELKRLSRPCLRLIDLRGQVAGDCREYTYQGKSHFLDDTAIDVFERQVRLFGEYTMGVYEAVKNTENSYRIIYQKQREEAEKEGLEVEERKPHHAPVLRFGEYAKRSEERMNFAVNIELFTDLNKSIQATTIDVSVSGLKVKLANEHLFKVGERITVQFRGLEGEYSIDRKAGVGYNIVDVESSKREQRISLQKNDEHAHHSFDDFFEKFIHGNKRRYKVNMDNTLTAIKLKTYEQYFIPNVTSVPVYIEKLNNVYIPKYALINDSNKDPLYYWSDEIFELRLGYVLGHQRIERMLSLPENSQETVVYSFTHVKDDKIYFYSASQEELFERPDLMKVFLGYGGRKASWRVFKLQITDVDINQAHMPLSLPDSVSGAVKRQNHPPAPRLMSRIKNVRHIALLTDITDDVGTQIYERIPIRRGEISQLKVFGHPRNKLPPTVQMFRFKYHNQRKETRYQLRTKVLLNFGDMVIEGSSEDVSTRGMRIELNDFFHGEEQDLVKLSFPLLQNVTKKYELTNLPYKVKGISYDRNVLHLQAVVDSANKTAQRFFDELIRNNRSKLKAYKEEEEIPGIGAALRNMYARNVINTAFFIRKEGIEFLPDAIVTSNPNSRLNNLLAYDAESGQYNMHFLYSTYGVELDFIQYTLKKIKTNKKPLMREIFIAFDPSREFIDEAIKSRFADQFHGDKERKNFINQARQAGQFIAVKVFLARAGRPDIERLQSEISYVGIYAIHRAKVLEEQLWNIIGVGDLIDVTDEVLIRHHFSQQQILDNQQTPAYHKVNSAKIENLLKA</sequence>
<feature type="domain" description="PilZ" evidence="1">
    <location>
        <begin position="493"/>
        <end position="578"/>
    </location>
</feature>
<evidence type="ECO:0000259" key="1">
    <source>
        <dbReference type="Pfam" id="PF07238"/>
    </source>
</evidence>
<dbReference type="OrthoDB" id="6208912at2"/>
<evidence type="ECO:0000313" key="2">
    <source>
        <dbReference type="EMBL" id="GAC15917.1"/>
    </source>
</evidence>
<dbReference type="RefSeq" id="WP_008845721.1">
    <property type="nucleotide sequence ID" value="NZ_BAEN01000064.1"/>
</dbReference>
<dbReference type="AlphaFoldDB" id="K6YCK0"/>
<dbReference type="InterPro" id="IPR009875">
    <property type="entry name" value="PilZ_domain"/>
</dbReference>
<dbReference type="Proteomes" id="UP000006334">
    <property type="component" value="Unassembled WGS sequence"/>
</dbReference>
<name>K6YCK0_9ALTE</name>
<reference evidence="2 3" key="1">
    <citation type="journal article" date="2017" name="Antonie Van Leeuwenhoek">
        <title>Rhizobium rhizosphaerae sp. nov., a novel species isolated from rice rhizosphere.</title>
        <authorList>
            <person name="Zhao J.J."/>
            <person name="Zhang J."/>
            <person name="Zhang R.J."/>
            <person name="Zhang C.W."/>
            <person name="Yin H.Q."/>
            <person name="Zhang X.X."/>
        </authorList>
    </citation>
    <scope>NUCLEOTIDE SEQUENCE [LARGE SCALE GENOMIC DNA]</scope>
    <source>
        <strain evidence="2 3">E3</strain>
    </source>
</reference>
<dbReference type="STRING" id="1127673.GLIP_3303"/>
<dbReference type="Gene3D" id="2.40.10.220">
    <property type="entry name" value="predicted glycosyltransferase like domains"/>
    <property type="match status" value="2"/>
</dbReference>